<dbReference type="PANTHER" id="PTHR48475">
    <property type="entry name" value="RIBONUCLEASE H"/>
    <property type="match status" value="1"/>
</dbReference>
<evidence type="ECO:0000313" key="2">
    <source>
        <dbReference type="EMBL" id="GFY97720.1"/>
    </source>
</evidence>
<keyword evidence="1" id="KW-0472">Membrane</keyword>
<dbReference type="Proteomes" id="UP000585474">
    <property type="component" value="Unassembled WGS sequence"/>
</dbReference>
<dbReference type="SUPFAM" id="SSF53098">
    <property type="entry name" value="Ribonuclease H-like"/>
    <property type="match status" value="1"/>
</dbReference>
<accession>A0A7J0FG93</accession>
<dbReference type="OrthoDB" id="1267826at2759"/>
<keyword evidence="1" id="KW-0812">Transmembrane</keyword>
<dbReference type="InterPro" id="IPR036397">
    <property type="entry name" value="RNaseH_sf"/>
</dbReference>
<dbReference type="AlphaFoldDB" id="A0A7J0FG93"/>
<proteinExistence type="predicted"/>
<name>A0A7J0FG93_9ERIC</name>
<dbReference type="GO" id="GO:0003676">
    <property type="term" value="F:nucleic acid binding"/>
    <property type="evidence" value="ECO:0007669"/>
    <property type="project" value="InterPro"/>
</dbReference>
<reference evidence="2 3" key="1">
    <citation type="submission" date="2019-07" db="EMBL/GenBank/DDBJ databases">
        <title>De Novo Assembly of kiwifruit Actinidia rufa.</title>
        <authorList>
            <person name="Sugita-Konishi S."/>
            <person name="Sato K."/>
            <person name="Mori E."/>
            <person name="Abe Y."/>
            <person name="Kisaki G."/>
            <person name="Hamano K."/>
            <person name="Suezawa K."/>
            <person name="Otani M."/>
            <person name="Fukuda T."/>
            <person name="Manabe T."/>
            <person name="Gomi K."/>
            <person name="Tabuchi M."/>
            <person name="Akimitsu K."/>
            <person name="Kataoka I."/>
        </authorList>
    </citation>
    <scope>NUCLEOTIDE SEQUENCE [LARGE SCALE GENOMIC DNA]</scope>
    <source>
        <strain evidence="3">cv. Fuchu</strain>
    </source>
</reference>
<dbReference type="InterPro" id="IPR012337">
    <property type="entry name" value="RNaseH-like_sf"/>
</dbReference>
<sequence length="232" mass="26797">MVVVLASYSKILQENKWNVESLDAYSDSQLMVNQVQGDYLTKDLHMLAYLDKVIISDNAKQFNNDEFKLFCSDLAISNHFSLPGHPQKTVKQRSPTGQNLKARLEKSKSKWAEDLLSVLWDYHTTSKILMSKMPYSLVYGTELVIPVEIRMPSFRMMNFDKETNEAELRLNLDLRTEKRKHAEVSTLLILGFLIWLLTFGADTGVDTSFSRISSLATDIWCQCRCRHFFLQN</sequence>
<organism evidence="2 3">
    <name type="scientific">Actinidia rufa</name>
    <dbReference type="NCBI Taxonomy" id="165716"/>
    <lineage>
        <taxon>Eukaryota</taxon>
        <taxon>Viridiplantae</taxon>
        <taxon>Streptophyta</taxon>
        <taxon>Embryophyta</taxon>
        <taxon>Tracheophyta</taxon>
        <taxon>Spermatophyta</taxon>
        <taxon>Magnoliopsida</taxon>
        <taxon>eudicotyledons</taxon>
        <taxon>Gunneridae</taxon>
        <taxon>Pentapetalae</taxon>
        <taxon>asterids</taxon>
        <taxon>Ericales</taxon>
        <taxon>Actinidiaceae</taxon>
        <taxon>Actinidia</taxon>
    </lineage>
</organism>
<comment type="caution">
    <text evidence="2">The sequence shown here is derived from an EMBL/GenBank/DDBJ whole genome shotgun (WGS) entry which is preliminary data.</text>
</comment>
<keyword evidence="1" id="KW-1133">Transmembrane helix</keyword>
<evidence type="ECO:0000313" key="3">
    <source>
        <dbReference type="Proteomes" id="UP000585474"/>
    </source>
</evidence>
<gene>
    <name evidence="2" type="ORF">Acr_12g0002610</name>
</gene>
<feature type="transmembrane region" description="Helical" evidence="1">
    <location>
        <begin position="184"/>
        <end position="201"/>
    </location>
</feature>
<keyword evidence="3" id="KW-1185">Reference proteome</keyword>
<dbReference type="EMBL" id="BJWL01000012">
    <property type="protein sequence ID" value="GFY97720.1"/>
    <property type="molecule type" value="Genomic_DNA"/>
</dbReference>
<dbReference type="PANTHER" id="PTHR48475:SF1">
    <property type="entry name" value="RNASE H TYPE-1 DOMAIN-CONTAINING PROTEIN"/>
    <property type="match status" value="1"/>
</dbReference>
<evidence type="ECO:0000256" key="1">
    <source>
        <dbReference type="SAM" id="Phobius"/>
    </source>
</evidence>
<dbReference type="Gene3D" id="3.30.420.10">
    <property type="entry name" value="Ribonuclease H-like superfamily/Ribonuclease H"/>
    <property type="match status" value="1"/>
</dbReference>
<protein>
    <submittedName>
        <fullName evidence="2">Uncharacterized protein</fullName>
    </submittedName>
</protein>